<gene>
    <name evidence="6" type="ORF">ACFQE6_17715</name>
</gene>
<keyword evidence="7" id="KW-1185">Reference proteome</keyword>
<keyword evidence="5" id="KW-1003">Cell membrane</keyword>
<dbReference type="EMBL" id="JBHSWV010000296">
    <property type="protein sequence ID" value="MFC6766761.1"/>
    <property type="molecule type" value="Genomic_DNA"/>
</dbReference>
<feature type="transmembrane region" description="Helical" evidence="5">
    <location>
        <begin position="76"/>
        <end position="95"/>
    </location>
</feature>
<evidence type="ECO:0000256" key="4">
    <source>
        <dbReference type="ARBA" id="ARBA00023136"/>
    </source>
</evidence>
<evidence type="ECO:0000313" key="6">
    <source>
        <dbReference type="EMBL" id="MFC6766761.1"/>
    </source>
</evidence>
<dbReference type="GO" id="GO:0005886">
    <property type="term" value="C:plasma membrane"/>
    <property type="evidence" value="ECO:0007669"/>
    <property type="project" value="UniProtKB-SubCell"/>
</dbReference>
<reference evidence="6 7" key="1">
    <citation type="journal article" date="2019" name="Int. J. Syst. Evol. Microbiol.">
        <title>The Global Catalogue of Microorganisms (GCM) 10K type strain sequencing project: providing services to taxonomists for standard genome sequencing and annotation.</title>
        <authorList>
            <consortium name="The Broad Institute Genomics Platform"/>
            <consortium name="The Broad Institute Genome Sequencing Center for Infectious Disease"/>
            <person name="Wu L."/>
            <person name="Ma J."/>
        </authorList>
    </citation>
    <scope>NUCLEOTIDE SEQUENCE [LARGE SCALE GENOMIC DNA]</scope>
    <source>
        <strain evidence="6 7">LMG 29247</strain>
    </source>
</reference>
<sequence length="226" mass="23609">MYLPVLIVGFGVPYKVAVPTSIATIIPTTLFGSIGHFRDGNVAWRIGSVVVCGTIGETYLGTQLAGLFANATLERAFGLFLLVVAGVSVLRGDGLRMEQEGDRRVRAVVAIAVGVVAGIATAVFGISGTPVLLPGLSLLGLSAQVVVGTSVFVILGNAVSGVFWYAELQGIDWRLVVLFGSGTALGAIVAPRFYRYLPEETTVAGYEKLFSAVLVLTALAFLFGLV</sequence>
<organism evidence="6 7">
    <name type="scientific">Natrinema soli</name>
    <dbReference type="NCBI Taxonomy" id="1930624"/>
    <lineage>
        <taxon>Archaea</taxon>
        <taxon>Methanobacteriati</taxon>
        <taxon>Methanobacteriota</taxon>
        <taxon>Stenosarchaea group</taxon>
        <taxon>Halobacteria</taxon>
        <taxon>Halobacteriales</taxon>
        <taxon>Natrialbaceae</taxon>
        <taxon>Natrinema</taxon>
    </lineage>
</organism>
<accession>A0ABD5SSJ5</accession>
<evidence type="ECO:0000256" key="2">
    <source>
        <dbReference type="ARBA" id="ARBA00022692"/>
    </source>
</evidence>
<dbReference type="InterPro" id="IPR051598">
    <property type="entry name" value="TSUP/Inactive_protease-like"/>
</dbReference>
<feature type="transmembrane region" description="Helical" evidence="5">
    <location>
        <begin position="173"/>
        <end position="194"/>
    </location>
</feature>
<proteinExistence type="inferred from homology"/>
<evidence type="ECO:0000313" key="7">
    <source>
        <dbReference type="Proteomes" id="UP001596383"/>
    </source>
</evidence>
<comment type="similarity">
    <text evidence="5">Belongs to the 4-toluene sulfonate uptake permease (TSUP) (TC 2.A.102) family.</text>
</comment>
<feature type="transmembrane region" description="Helical" evidence="5">
    <location>
        <begin position="145"/>
        <end position="166"/>
    </location>
</feature>
<comment type="subcellular location">
    <subcellularLocation>
        <location evidence="5">Cell membrane</location>
        <topology evidence="5">Multi-pass membrane protein</topology>
    </subcellularLocation>
    <subcellularLocation>
        <location evidence="1">Membrane</location>
        <topology evidence="1">Multi-pass membrane protein</topology>
    </subcellularLocation>
</comment>
<keyword evidence="2 5" id="KW-0812">Transmembrane</keyword>
<keyword evidence="3 5" id="KW-1133">Transmembrane helix</keyword>
<dbReference type="RefSeq" id="WP_273739706.1">
    <property type="nucleotide sequence ID" value="NZ_JAQIVI010000296.1"/>
</dbReference>
<evidence type="ECO:0000256" key="1">
    <source>
        <dbReference type="ARBA" id="ARBA00004141"/>
    </source>
</evidence>
<feature type="transmembrane region" description="Helical" evidence="5">
    <location>
        <begin position="107"/>
        <end position="133"/>
    </location>
</feature>
<keyword evidence="4 5" id="KW-0472">Membrane</keyword>
<dbReference type="Pfam" id="PF01925">
    <property type="entry name" value="TauE"/>
    <property type="match status" value="1"/>
</dbReference>
<protein>
    <recommendedName>
        <fullName evidence="5">Probable membrane transporter protein</fullName>
    </recommendedName>
</protein>
<dbReference type="PANTHER" id="PTHR43701">
    <property type="entry name" value="MEMBRANE TRANSPORTER PROTEIN MJ0441-RELATED"/>
    <property type="match status" value="1"/>
</dbReference>
<evidence type="ECO:0000256" key="5">
    <source>
        <dbReference type="RuleBase" id="RU363041"/>
    </source>
</evidence>
<evidence type="ECO:0000256" key="3">
    <source>
        <dbReference type="ARBA" id="ARBA00022989"/>
    </source>
</evidence>
<dbReference type="InterPro" id="IPR002781">
    <property type="entry name" value="TM_pro_TauE-like"/>
</dbReference>
<comment type="caution">
    <text evidence="6">The sequence shown here is derived from an EMBL/GenBank/DDBJ whole genome shotgun (WGS) entry which is preliminary data.</text>
</comment>
<dbReference type="PANTHER" id="PTHR43701:SF2">
    <property type="entry name" value="MEMBRANE TRANSPORTER PROTEIN YJNA-RELATED"/>
    <property type="match status" value="1"/>
</dbReference>
<dbReference type="Proteomes" id="UP001596383">
    <property type="component" value="Unassembled WGS sequence"/>
</dbReference>
<feature type="transmembrane region" description="Helical" evidence="5">
    <location>
        <begin position="206"/>
        <end position="225"/>
    </location>
</feature>
<dbReference type="AlphaFoldDB" id="A0ABD5SSJ5"/>
<name>A0ABD5SSJ5_9EURY</name>